<evidence type="ECO:0000256" key="3">
    <source>
        <dbReference type="PROSITE-ProRule" id="PRU00087"/>
    </source>
</evidence>
<evidence type="ECO:0008006" key="6">
    <source>
        <dbReference type="Google" id="ProtNLM"/>
    </source>
</evidence>
<dbReference type="PANTHER" id="PTHR38537:SF8">
    <property type="entry name" value="FILAMIN-A"/>
    <property type="match status" value="1"/>
</dbReference>
<keyword evidence="5" id="KW-1185">Reference proteome</keyword>
<comment type="similarity">
    <text evidence="1">Belongs to the filamin family.</text>
</comment>
<dbReference type="EMBL" id="CAEY01000613">
    <property type="status" value="NOT_ANNOTATED_CDS"/>
    <property type="molecule type" value="Genomic_DNA"/>
</dbReference>
<proteinExistence type="inferred from homology"/>
<evidence type="ECO:0000256" key="1">
    <source>
        <dbReference type="ARBA" id="ARBA00009238"/>
    </source>
</evidence>
<feature type="repeat" description="Filamin" evidence="3">
    <location>
        <begin position="1"/>
        <end position="89"/>
    </location>
</feature>
<dbReference type="InterPro" id="IPR013783">
    <property type="entry name" value="Ig-like_fold"/>
</dbReference>
<dbReference type="InterPro" id="IPR014756">
    <property type="entry name" value="Ig_E-set"/>
</dbReference>
<evidence type="ECO:0000256" key="2">
    <source>
        <dbReference type="ARBA" id="ARBA00022737"/>
    </source>
</evidence>
<dbReference type="Pfam" id="PF00630">
    <property type="entry name" value="Filamin"/>
    <property type="match status" value="1"/>
</dbReference>
<dbReference type="AlphaFoldDB" id="T1KVG0"/>
<dbReference type="InterPro" id="IPR001298">
    <property type="entry name" value="Filamin/ABP280_rpt"/>
</dbReference>
<reference evidence="5" key="1">
    <citation type="submission" date="2011-08" db="EMBL/GenBank/DDBJ databases">
        <authorList>
            <person name="Rombauts S."/>
        </authorList>
    </citation>
    <scope>NUCLEOTIDE SEQUENCE</scope>
    <source>
        <strain evidence="5">London</strain>
    </source>
</reference>
<dbReference type="InterPro" id="IPR044801">
    <property type="entry name" value="Filamin"/>
</dbReference>
<dbReference type="STRING" id="32264.T1KVG0"/>
<dbReference type="EnsemblMetazoa" id="tetur23g00500.1">
    <property type="protein sequence ID" value="tetur23g00500.1"/>
    <property type="gene ID" value="tetur23g00500"/>
</dbReference>
<dbReference type="GO" id="GO:0030036">
    <property type="term" value="P:actin cytoskeleton organization"/>
    <property type="evidence" value="ECO:0007669"/>
    <property type="project" value="InterPro"/>
</dbReference>
<name>T1KVG0_TETUR</name>
<dbReference type="GO" id="GO:0051015">
    <property type="term" value="F:actin filament binding"/>
    <property type="evidence" value="ECO:0007669"/>
    <property type="project" value="InterPro"/>
</dbReference>
<accession>T1KVG0</accession>
<dbReference type="SUPFAM" id="SSF81296">
    <property type="entry name" value="E set domains"/>
    <property type="match status" value="1"/>
</dbReference>
<dbReference type="SMART" id="SM00557">
    <property type="entry name" value="IG_FLMN"/>
    <property type="match status" value="1"/>
</dbReference>
<dbReference type="Proteomes" id="UP000015104">
    <property type="component" value="Unassembled WGS sequence"/>
</dbReference>
<dbReference type="Gene3D" id="2.60.40.10">
    <property type="entry name" value="Immunoglobulins"/>
    <property type="match status" value="1"/>
</dbReference>
<dbReference type="eggNOG" id="KOG0518">
    <property type="taxonomic scope" value="Eukaryota"/>
</dbReference>
<evidence type="ECO:0000313" key="4">
    <source>
        <dbReference type="EnsemblMetazoa" id="tetur23g00500.1"/>
    </source>
</evidence>
<dbReference type="InterPro" id="IPR017868">
    <property type="entry name" value="Filamin/ABP280_repeat-like"/>
</dbReference>
<dbReference type="PANTHER" id="PTHR38537">
    <property type="entry name" value="JITTERBUG, ISOFORM N"/>
    <property type="match status" value="1"/>
</dbReference>
<organism evidence="4 5">
    <name type="scientific">Tetranychus urticae</name>
    <name type="common">Two-spotted spider mite</name>
    <dbReference type="NCBI Taxonomy" id="32264"/>
    <lineage>
        <taxon>Eukaryota</taxon>
        <taxon>Metazoa</taxon>
        <taxon>Ecdysozoa</taxon>
        <taxon>Arthropoda</taxon>
        <taxon>Chelicerata</taxon>
        <taxon>Arachnida</taxon>
        <taxon>Acari</taxon>
        <taxon>Acariformes</taxon>
        <taxon>Trombidiformes</taxon>
        <taxon>Prostigmata</taxon>
        <taxon>Eleutherengona</taxon>
        <taxon>Raphignathae</taxon>
        <taxon>Tetranychoidea</taxon>
        <taxon>Tetranychidae</taxon>
        <taxon>Tetranychus</taxon>
    </lineage>
</organism>
<protein>
    <recommendedName>
        <fullName evidence="6">Filamin</fullName>
    </recommendedName>
</protein>
<dbReference type="HOGENOM" id="CLU_1663041_0_0_1"/>
<keyword evidence="2" id="KW-0677">Repeat</keyword>
<sequence length="159" mass="17333">MAYKAFPTGSGLNSGKTNVYNDISVQVKDYINGKLTTEIEGPSRVTIKYIDNHDGTIKVSYKPTIPGDYTIVLKLDTFHLPGSPFRVKVKGLGPISLARHGESHIRSSSSLRPATFSTSADFMWISRPTTGVKLSIDGANANLPDYLGRTPIESARFTI</sequence>
<evidence type="ECO:0000313" key="5">
    <source>
        <dbReference type="Proteomes" id="UP000015104"/>
    </source>
</evidence>
<dbReference type="PROSITE" id="PS50194">
    <property type="entry name" value="FILAMIN_REPEAT"/>
    <property type="match status" value="1"/>
</dbReference>
<reference evidence="4" key="2">
    <citation type="submission" date="2015-06" db="UniProtKB">
        <authorList>
            <consortium name="EnsemblMetazoa"/>
        </authorList>
    </citation>
    <scope>IDENTIFICATION</scope>
</reference>